<dbReference type="CDD" id="cd12173">
    <property type="entry name" value="PGDH_4"/>
    <property type="match status" value="1"/>
</dbReference>
<evidence type="ECO:0000256" key="9">
    <source>
        <dbReference type="ARBA" id="ARBA00048126"/>
    </source>
</evidence>
<name>A0A9D1CF63_AQUAO</name>
<dbReference type="PANTHER" id="PTHR42789">
    <property type="entry name" value="D-ISOMER SPECIFIC 2-HYDROXYACID DEHYDROGENASE FAMILY PROTEIN (AFU_ORTHOLOGUE AFUA_6G10090)"/>
    <property type="match status" value="1"/>
</dbReference>
<dbReference type="AlphaFoldDB" id="A0A9D1CF63"/>
<dbReference type="GO" id="GO:0051287">
    <property type="term" value="F:NAD binding"/>
    <property type="evidence" value="ECO:0007669"/>
    <property type="project" value="UniProtKB-UniRule"/>
</dbReference>
<dbReference type="EC" id="1.1.1.95" evidence="11"/>
<dbReference type="FunFam" id="3.30.70.260:FF:000008">
    <property type="entry name" value="D-3-phosphoglycerate dehydrogenase, chloroplastic"/>
    <property type="match status" value="1"/>
</dbReference>
<dbReference type="PROSITE" id="PS00671">
    <property type="entry name" value="D_2_HYDROXYACID_DH_3"/>
    <property type="match status" value="1"/>
</dbReference>
<dbReference type="InterPro" id="IPR002912">
    <property type="entry name" value="ACT_dom"/>
</dbReference>
<dbReference type="SUPFAM" id="SSF52283">
    <property type="entry name" value="Formate/glycerate dehydrogenase catalytic domain-like"/>
    <property type="match status" value="1"/>
</dbReference>
<dbReference type="Pfam" id="PF02826">
    <property type="entry name" value="2-Hacid_dh_C"/>
    <property type="match status" value="1"/>
</dbReference>
<keyword evidence="5 11" id="KW-0028">Amino-acid biosynthesis</keyword>
<gene>
    <name evidence="13" type="ORF">EYH37_02985</name>
</gene>
<dbReference type="GO" id="GO:0004617">
    <property type="term" value="F:phosphoglycerate dehydrogenase activity"/>
    <property type="evidence" value="ECO:0007669"/>
    <property type="project" value="UniProtKB-UniRule"/>
</dbReference>
<dbReference type="CDD" id="cd04902">
    <property type="entry name" value="ACT_3PGDH-xct"/>
    <property type="match status" value="1"/>
</dbReference>
<comment type="caution">
    <text evidence="13">The sequence shown here is derived from an EMBL/GenBank/DDBJ whole genome shotgun (WGS) entry which is preliminary data.</text>
</comment>
<comment type="catalytic activity">
    <reaction evidence="10 11">
        <text>(2R)-3-phosphoglycerate + NAD(+) = 3-phosphooxypyruvate + NADH + H(+)</text>
        <dbReference type="Rhea" id="RHEA:12641"/>
        <dbReference type="ChEBI" id="CHEBI:15378"/>
        <dbReference type="ChEBI" id="CHEBI:18110"/>
        <dbReference type="ChEBI" id="CHEBI:57540"/>
        <dbReference type="ChEBI" id="CHEBI:57945"/>
        <dbReference type="ChEBI" id="CHEBI:58272"/>
        <dbReference type="EC" id="1.1.1.95"/>
    </reaction>
</comment>
<dbReference type="Gene3D" id="3.30.1330.90">
    <property type="entry name" value="D-3-phosphoglycerate dehydrogenase, domain 3"/>
    <property type="match status" value="1"/>
</dbReference>
<dbReference type="Proteomes" id="UP000606463">
    <property type="component" value="Unassembled WGS sequence"/>
</dbReference>
<dbReference type="InterPro" id="IPR050857">
    <property type="entry name" value="D-2-hydroxyacid_DH"/>
</dbReference>
<dbReference type="InterPro" id="IPR006140">
    <property type="entry name" value="D-isomer_DH_NAD-bd"/>
</dbReference>
<dbReference type="SUPFAM" id="SSF51735">
    <property type="entry name" value="NAD(P)-binding Rossmann-fold domains"/>
    <property type="match status" value="1"/>
</dbReference>
<evidence type="ECO:0000256" key="8">
    <source>
        <dbReference type="ARBA" id="ARBA00023299"/>
    </source>
</evidence>
<evidence type="ECO:0000256" key="10">
    <source>
        <dbReference type="ARBA" id="ARBA00048731"/>
    </source>
</evidence>
<evidence type="ECO:0000256" key="1">
    <source>
        <dbReference type="ARBA" id="ARBA00003800"/>
    </source>
</evidence>
<dbReference type="SUPFAM" id="SSF55021">
    <property type="entry name" value="ACT-like"/>
    <property type="match status" value="1"/>
</dbReference>
<evidence type="ECO:0000256" key="7">
    <source>
        <dbReference type="ARBA" id="ARBA00023027"/>
    </source>
</evidence>
<evidence type="ECO:0000256" key="3">
    <source>
        <dbReference type="ARBA" id="ARBA00005854"/>
    </source>
</evidence>
<dbReference type="InterPro" id="IPR045626">
    <property type="entry name" value="PGDH_ASB_dom"/>
</dbReference>
<dbReference type="InterPro" id="IPR006139">
    <property type="entry name" value="D-isomer_2_OHA_DH_cat_dom"/>
</dbReference>
<protein>
    <recommendedName>
        <fullName evidence="4 11">D-3-phosphoglycerate dehydrogenase</fullName>
        <ecNumber evidence="11">1.1.1.95</ecNumber>
    </recommendedName>
</protein>
<evidence type="ECO:0000256" key="6">
    <source>
        <dbReference type="ARBA" id="ARBA00023002"/>
    </source>
</evidence>
<dbReference type="SUPFAM" id="SSF143548">
    <property type="entry name" value="Serine metabolism enzymes domain"/>
    <property type="match status" value="1"/>
</dbReference>
<dbReference type="InterPro" id="IPR029752">
    <property type="entry name" value="D-isomer_DH_CS1"/>
</dbReference>
<evidence type="ECO:0000259" key="12">
    <source>
        <dbReference type="PROSITE" id="PS51671"/>
    </source>
</evidence>
<comment type="catalytic activity">
    <reaction evidence="9">
        <text>(R)-2-hydroxyglutarate + NAD(+) = 2-oxoglutarate + NADH + H(+)</text>
        <dbReference type="Rhea" id="RHEA:49612"/>
        <dbReference type="ChEBI" id="CHEBI:15378"/>
        <dbReference type="ChEBI" id="CHEBI:15801"/>
        <dbReference type="ChEBI" id="CHEBI:16810"/>
        <dbReference type="ChEBI" id="CHEBI:57540"/>
        <dbReference type="ChEBI" id="CHEBI:57945"/>
        <dbReference type="EC" id="1.1.1.399"/>
    </reaction>
</comment>
<keyword evidence="6 11" id="KW-0560">Oxidoreductase</keyword>
<proteinExistence type="inferred from homology"/>
<keyword evidence="8 11" id="KW-0718">Serine biosynthesis</keyword>
<dbReference type="Pfam" id="PF19304">
    <property type="entry name" value="PGDH_inter"/>
    <property type="match status" value="1"/>
</dbReference>
<evidence type="ECO:0000256" key="4">
    <source>
        <dbReference type="ARBA" id="ARBA00021582"/>
    </source>
</evidence>
<dbReference type="PROSITE" id="PS00065">
    <property type="entry name" value="D_2_HYDROXYACID_DH_1"/>
    <property type="match status" value="1"/>
</dbReference>
<dbReference type="Gene3D" id="3.40.50.720">
    <property type="entry name" value="NAD(P)-binding Rossmann-like Domain"/>
    <property type="match status" value="2"/>
</dbReference>
<evidence type="ECO:0000256" key="2">
    <source>
        <dbReference type="ARBA" id="ARBA00005216"/>
    </source>
</evidence>
<dbReference type="NCBIfam" id="TIGR01327">
    <property type="entry name" value="PGDH"/>
    <property type="match status" value="1"/>
</dbReference>
<sequence length="536" mass="59053">MTYKIIVTDPIAQEGIKILQSDPEVEVDYRPEIPFDLLLEIIENYHAIITRSRTPVNKELLERAKNLKVVGRAGVGVDNVDLEECSKRGILVVNTPGANTIGATELTLMHMLTIMRNGHKAHQSVADGKWERKKFMGKELFGKKLGIIGLGNIGSQVAIRAKAFGMEVYAYDPYIPPEKAEKLGVKLVDNLEEMLKEIDVLTVHAPLTEETLNMVSRKQLELMKDGVYIVNCARGGIINQDDLIEVAKSGKIKGIALDVFKPEPPSKEFIDELLQLWEEGKINLSLSPHIGANTCESQTNVAVMVATQVLKALKGETPEHVVNAPFPDLSALGLIKPVLDLAEKMGEFIVQWAGIHPREVKVEVYGDIAEHSKAVTAAVLSGILKQTVDYPVNILNAPLIAKEKGIRVEEVCNSESPDFKHLVKVTVYTDRGSRSVAGTVLEGYLPRFVQIDNFRVYVEPEGVLLVFENKDLPGVIGKIGNILGKFNINIAGFKLGREKKGGRAIGVLNLDEPAPQEALELLRQIPEIISLKQVKL</sequence>
<evidence type="ECO:0000256" key="5">
    <source>
        <dbReference type="ARBA" id="ARBA00022605"/>
    </source>
</evidence>
<dbReference type="Gene3D" id="3.30.70.260">
    <property type="match status" value="1"/>
</dbReference>
<dbReference type="FunFam" id="3.30.1330.90:FF:000003">
    <property type="entry name" value="D-3-phosphoglycerate dehydrogenase"/>
    <property type="match status" value="1"/>
</dbReference>
<dbReference type="GO" id="GO:0006564">
    <property type="term" value="P:L-serine biosynthetic process"/>
    <property type="evidence" value="ECO:0007669"/>
    <property type="project" value="UniProtKB-UniRule"/>
</dbReference>
<dbReference type="FunFam" id="3.40.50.720:FF:000021">
    <property type="entry name" value="D-3-phosphoglycerate dehydrogenase"/>
    <property type="match status" value="1"/>
</dbReference>
<dbReference type="PROSITE" id="PS51671">
    <property type="entry name" value="ACT"/>
    <property type="match status" value="1"/>
</dbReference>
<comment type="function">
    <text evidence="1">Catalyzes the reversible oxidation of 3-phospho-D-glycerate to 3-phosphonooxypyruvate, the first step of the phosphorylated L-serine biosynthesis pathway. Also catalyzes the reversible oxidation of 2-hydroxyglutarate to 2-oxoglutarate.</text>
</comment>
<dbReference type="InterPro" id="IPR029009">
    <property type="entry name" value="ASB_dom_sf"/>
</dbReference>
<dbReference type="EMBL" id="DQVE01000030">
    <property type="protein sequence ID" value="HIP98319.1"/>
    <property type="molecule type" value="Genomic_DNA"/>
</dbReference>
<evidence type="ECO:0000313" key="13">
    <source>
        <dbReference type="EMBL" id="HIP98319.1"/>
    </source>
</evidence>
<reference evidence="13" key="1">
    <citation type="journal article" date="2020" name="ISME J.">
        <title>Gammaproteobacteria mediating utilization of methyl-, sulfur- and petroleum organic compounds in deep ocean hydrothermal plumes.</title>
        <authorList>
            <person name="Zhou Z."/>
            <person name="Liu Y."/>
            <person name="Pan J."/>
            <person name="Cron B.R."/>
            <person name="Toner B.M."/>
            <person name="Anantharaman K."/>
            <person name="Breier J.A."/>
            <person name="Dick G.J."/>
            <person name="Li M."/>
        </authorList>
    </citation>
    <scope>NUCLEOTIDE SEQUENCE</scope>
    <source>
        <strain evidence="13">SZUA-1501</strain>
    </source>
</reference>
<evidence type="ECO:0000256" key="11">
    <source>
        <dbReference type="RuleBase" id="RU363003"/>
    </source>
</evidence>
<dbReference type="Pfam" id="PF01842">
    <property type="entry name" value="ACT"/>
    <property type="match status" value="1"/>
</dbReference>
<dbReference type="InterPro" id="IPR045865">
    <property type="entry name" value="ACT-like_dom_sf"/>
</dbReference>
<dbReference type="PANTHER" id="PTHR42789:SF1">
    <property type="entry name" value="D-ISOMER SPECIFIC 2-HYDROXYACID DEHYDROGENASE FAMILY PROTEIN (AFU_ORTHOLOGUE AFUA_6G10090)"/>
    <property type="match status" value="1"/>
</dbReference>
<evidence type="ECO:0000313" key="14">
    <source>
        <dbReference type="Proteomes" id="UP000606463"/>
    </source>
</evidence>
<keyword evidence="7 11" id="KW-0520">NAD</keyword>
<comment type="pathway">
    <text evidence="2 11">Amino-acid biosynthesis; L-serine biosynthesis; L-serine from 3-phospho-D-glycerate: step 1/3.</text>
</comment>
<comment type="similarity">
    <text evidence="3 11">Belongs to the D-isomer specific 2-hydroxyacid dehydrogenase family.</text>
</comment>
<dbReference type="InterPro" id="IPR006236">
    <property type="entry name" value="PGDH"/>
</dbReference>
<organism evidence="13 14">
    <name type="scientific">Aquifex aeolicus</name>
    <dbReference type="NCBI Taxonomy" id="63363"/>
    <lineage>
        <taxon>Bacteria</taxon>
        <taxon>Pseudomonadati</taxon>
        <taxon>Aquificota</taxon>
        <taxon>Aquificia</taxon>
        <taxon>Aquificales</taxon>
        <taxon>Aquificaceae</taxon>
        <taxon>Aquifex</taxon>
    </lineage>
</organism>
<feature type="domain" description="ACT" evidence="12">
    <location>
        <begin position="464"/>
        <end position="536"/>
    </location>
</feature>
<dbReference type="InterPro" id="IPR029753">
    <property type="entry name" value="D-isomer_DH_CS"/>
</dbReference>
<dbReference type="InterPro" id="IPR036291">
    <property type="entry name" value="NAD(P)-bd_dom_sf"/>
</dbReference>
<dbReference type="Pfam" id="PF00389">
    <property type="entry name" value="2-Hacid_dh"/>
    <property type="match status" value="1"/>
</dbReference>
<accession>A0A9D1CF63</accession>